<name>A0ABQ6ICK9_9MICO</name>
<dbReference type="EMBL" id="BSUN01000001">
    <property type="protein sequence ID" value="GMA34458.1"/>
    <property type="molecule type" value="Genomic_DNA"/>
</dbReference>
<evidence type="ECO:0000313" key="1">
    <source>
        <dbReference type="EMBL" id="GMA34458.1"/>
    </source>
</evidence>
<organism evidence="1 2">
    <name type="scientific">Demequina litorisediminis</name>
    <dbReference type="NCBI Taxonomy" id="1849022"/>
    <lineage>
        <taxon>Bacteria</taxon>
        <taxon>Bacillati</taxon>
        <taxon>Actinomycetota</taxon>
        <taxon>Actinomycetes</taxon>
        <taxon>Micrococcales</taxon>
        <taxon>Demequinaceae</taxon>
        <taxon>Demequina</taxon>
    </lineage>
</organism>
<reference evidence="2" key="1">
    <citation type="journal article" date="2019" name="Int. J. Syst. Evol. Microbiol.">
        <title>The Global Catalogue of Microorganisms (GCM) 10K type strain sequencing project: providing services to taxonomists for standard genome sequencing and annotation.</title>
        <authorList>
            <consortium name="The Broad Institute Genomics Platform"/>
            <consortium name="The Broad Institute Genome Sequencing Center for Infectious Disease"/>
            <person name="Wu L."/>
            <person name="Ma J."/>
        </authorList>
    </citation>
    <scope>NUCLEOTIDE SEQUENCE [LARGE SCALE GENOMIC DNA]</scope>
    <source>
        <strain evidence="2">NBRC 112299</strain>
    </source>
</reference>
<protein>
    <submittedName>
        <fullName evidence="1">Uncharacterized protein</fullName>
    </submittedName>
</protein>
<comment type="caution">
    <text evidence="1">The sequence shown here is derived from an EMBL/GenBank/DDBJ whole genome shotgun (WGS) entry which is preliminary data.</text>
</comment>
<accession>A0ABQ6ICK9</accession>
<proteinExistence type="predicted"/>
<sequence>MQAARLIHRDLPLARERVGVTRQRLRSEEPVGINMGADQGIGLDGGIGAALAEPQRERMAPVLRRAVDHRPLVHPKTAQERFAPRGRHKQATDVRHGLAAFGEEAVGVQGS</sequence>
<evidence type="ECO:0000313" key="2">
    <source>
        <dbReference type="Proteomes" id="UP001157125"/>
    </source>
</evidence>
<keyword evidence="2" id="KW-1185">Reference proteome</keyword>
<dbReference type="Proteomes" id="UP001157125">
    <property type="component" value="Unassembled WGS sequence"/>
</dbReference>
<gene>
    <name evidence="1" type="ORF">GCM10025876_06620</name>
</gene>